<keyword evidence="7" id="KW-1185">Reference proteome</keyword>
<accession>A0ABD3L238</accession>
<dbReference type="EMBL" id="JBJKBG010000003">
    <property type="protein sequence ID" value="KAL3745984.1"/>
    <property type="molecule type" value="Genomic_DNA"/>
</dbReference>
<evidence type="ECO:0000256" key="2">
    <source>
        <dbReference type="ARBA" id="ARBA00022771"/>
    </source>
</evidence>
<feature type="domain" description="RING-type" evidence="5">
    <location>
        <begin position="149"/>
        <end position="190"/>
    </location>
</feature>
<dbReference type="InterPro" id="IPR001841">
    <property type="entry name" value="Znf_RING"/>
</dbReference>
<proteinExistence type="predicted"/>
<dbReference type="AlphaFoldDB" id="A0ABD3L238"/>
<dbReference type="Pfam" id="PF13639">
    <property type="entry name" value="zf-RING_2"/>
    <property type="match status" value="1"/>
</dbReference>
<dbReference type="PROSITE" id="PS50089">
    <property type="entry name" value="ZF_RING_2"/>
    <property type="match status" value="1"/>
</dbReference>
<keyword evidence="1" id="KW-0479">Metal-binding</keyword>
<evidence type="ECO:0000313" key="7">
    <source>
        <dbReference type="Proteomes" id="UP001634007"/>
    </source>
</evidence>
<reference evidence="6 7" key="1">
    <citation type="submission" date="2024-11" db="EMBL/GenBank/DDBJ databases">
        <title>Chromosome-level genome assembly of Eucalyptus globulus Labill. provides insights into its genome evolution.</title>
        <authorList>
            <person name="Li X."/>
        </authorList>
    </citation>
    <scope>NUCLEOTIDE SEQUENCE [LARGE SCALE GENOMIC DNA]</scope>
    <source>
        <strain evidence="6">CL2024</strain>
        <tissue evidence="6">Fresh tender leaves</tissue>
    </source>
</reference>
<dbReference type="SUPFAM" id="SSF57850">
    <property type="entry name" value="RING/U-box"/>
    <property type="match status" value="1"/>
</dbReference>
<dbReference type="Proteomes" id="UP001634007">
    <property type="component" value="Unassembled WGS sequence"/>
</dbReference>
<dbReference type="GO" id="GO:0008270">
    <property type="term" value="F:zinc ion binding"/>
    <property type="evidence" value="ECO:0007669"/>
    <property type="project" value="UniProtKB-KW"/>
</dbReference>
<evidence type="ECO:0000259" key="5">
    <source>
        <dbReference type="PROSITE" id="PS50089"/>
    </source>
</evidence>
<keyword evidence="3" id="KW-0862">Zinc</keyword>
<dbReference type="SMART" id="SM00184">
    <property type="entry name" value="RING"/>
    <property type="match status" value="1"/>
</dbReference>
<evidence type="ECO:0000313" key="6">
    <source>
        <dbReference type="EMBL" id="KAL3745984.1"/>
    </source>
</evidence>
<name>A0ABD3L238_EUCGL</name>
<evidence type="ECO:0000256" key="4">
    <source>
        <dbReference type="PROSITE-ProRule" id="PRU00175"/>
    </source>
</evidence>
<dbReference type="InterPro" id="IPR013083">
    <property type="entry name" value="Znf_RING/FYVE/PHD"/>
</dbReference>
<comment type="caution">
    <text evidence="6">The sequence shown here is derived from an EMBL/GenBank/DDBJ whole genome shotgun (WGS) entry which is preliminary data.</text>
</comment>
<dbReference type="InterPro" id="IPR051834">
    <property type="entry name" value="RING_finger_E3_ligase"/>
</dbReference>
<dbReference type="PANTHER" id="PTHR45931">
    <property type="entry name" value="SI:CH211-59O9.10"/>
    <property type="match status" value="1"/>
</dbReference>
<evidence type="ECO:0000256" key="3">
    <source>
        <dbReference type="ARBA" id="ARBA00022833"/>
    </source>
</evidence>
<protein>
    <recommendedName>
        <fullName evidence="5">RING-type domain-containing protein</fullName>
    </recommendedName>
</protein>
<evidence type="ECO:0000256" key="1">
    <source>
        <dbReference type="ARBA" id="ARBA00022723"/>
    </source>
</evidence>
<sequence>MEKIVYCGYILRLKTRNSDFSGPPTAVFNFSVKWHNLLDFSSHEFDTECKMYLERILDTLGVHHSFWANFIRVILHTMFRALGNGRGGFVMNINLALATRDEVEMEDIEEASIGGYESDPNQVTRGVSRGTIEKLERKSYSVGEADECCSICLEVLDEKYKVMEIPCSHLWHNRCVVKWLERNNSRPLCRGKVQVQVQDLE</sequence>
<gene>
    <name evidence="6" type="ORF">ACJRO7_014998</name>
</gene>
<dbReference type="PANTHER" id="PTHR45931:SF16">
    <property type="entry name" value="RING_U-BOX SUPERFAMILY PROTEIN"/>
    <property type="match status" value="1"/>
</dbReference>
<dbReference type="Gene3D" id="3.30.40.10">
    <property type="entry name" value="Zinc/RING finger domain, C3HC4 (zinc finger)"/>
    <property type="match status" value="1"/>
</dbReference>
<keyword evidence="2 4" id="KW-0863">Zinc-finger</keyword>
<organism evidence="6 7">
    <name type="scientific">Eucalyptus globulus</name>
    <name type="common">Tasmanian blue gum</name>
    <dbReference type="NCBI Taxonomy" id="34317"/>
    <lineage>
        <taxon>Eukaryota</taxon>
        <taxon>Viridiplantae</taxon>
        <taxon>Streptophyta</taxon>
        <taxon>Embryophyta</taxon>
        <taxon>Tracheophyta</taxon>
        <taxon>Spermatophyta</taxon>
        <taxon>Magnoliopsida</taxon>
        <taxon>eudicotyledons</taxon>
        <taxon>Gunneridae</taxon>
        <taxon>Pentapetalae</taxon>
        <taxon>rosids</taxon>
        <taxon>malvids</taxon>
        <taxon>Myrtales</taxon>
        <taxon>Myrtaceae</taxon>
        <taxon>Myrtoideae</taxon>
        <taxon>Eucalypteae</taxon>
        <taxon>Eucalyptus</taxon>
    </lineage>
</organism>